<evidence type="ECO:0000313" key="1">
    <source>
        <dbReference type="EMBL" id="KAK7329246.1"/>
    </source>
</evidence>
<gene>
    <name evidence="1" type="ORF">VNO77_23398</name>
</gene>
<dbReference type="Proteomes" id="UP001367508">
    <property type="component" value="Unassembled WGS sequence"/>
</dbReference>
<organism evidence="1 2">
    <name type="scientific">Canavalia gladiata</name>
    <name type="common">Sword bean</name>
    <name type="synonym">Dolichos gladiatus</name>
    <dbReference type="NCBI Taxonomy" id="3824"/>
    <lineage>
        <taxon>Eukaryota</taxon>
        <taxon>Viridiplantae</taxon>
        <taxon>Streptophyta</taxon>
        <taxon>Embryophyta</taxon>
        <taxon>Tracheophyta</taxon>
        <taxon>Spermatophyta</taxon>
        <taxon>Magnoliopsida</taxon>
        <taxon>eudicotyledons</taxon>
        <taxon>Gunneridae</taxon>
        <taxon>Pentapetalae</taxon>
        <taxon>rosids</taxon>
        <taxon>fabids</taxon>
        <taxon>Fabales</taxon>
        <taxon>Fabaceae</taxon>
        <taxon>Papilionoideae</taxon>
        <taxon>50 kb inversion clade</taxon>
        <taxon>NPAAA clade</taxon>
        <taxon>indigoferoid/millettioid clade</taxon>
        <taxon>Phaseoleae</taxon>
        <taxon>Canavalia</taxon>
    </lineage>
</organism>
<proteinExistence type="predicted"/>
<dbReference type="EMBL" id="JAYMYQ010000005">
    <property type="protein sequence ID" value="KAK7329246.1"/>
    <property type="molecule type" value="Genomic_DNA"/>
</dbReference>
<comment type="caution">
    <text evidence="1">The sequence shown here is derived from an EMBL/GenBank/DDBJ whole genome shotgun (WGS) entry which is preliminary data.</text>
</comment>
<reference evidence="1 2" key="1">
    <citation type="submission" date="2024-01" db="EMBL/GenBank/DDBJ databases">
        <title>The genomes of 5 underutilized Papilionoideae crops provide insights into root nodulation and disease resistanc.</title>
        <authorList>
            <person name="Jiang F."/>
        </authorList>
    </citation>
    <scope>NUCLEOTIDE SEQUENCE [LARGE SCALE GENOMIC DNA]</scope>
    <source>
        <strain evidence="1">LVBAO_FW01</strain>
        <tissue evidence="1">Leaves</tissue>
    </source>
</reference>
<accession>A0AAN9L5R0</accession>
<name>A0AAN9L5R0_CANGL</name>
<keyword evidence="2" id="KW-1185">Reference proteome</keyword>
<dbReference type="AlphaFoldDB" id="A0AAN9L5R0"/>
<evidence type="ECO:0000313" key="2">
    <source>
        <dbReference type="Proteomes" id="UP001367508"/>
    </source>
</evidence>
<protein>
    <submittedName>
        <fullName evidence="1">Uncharacterized protein</fullName>
    </submittedName>
</protein>
<sequence>MELPRQVFACFSRRRDFEISSSVCYCGLACIFVSLHTCHMPRYKGIFFVLYIVGVKRWRLQMGTCHLCISWLVDALGRVIYVEDSGDFGLLSLVCTNFFIGRITFSD</sequence>